<gene>
    <name evidence="8" type="ORF">FR698_06420</name>
</gene>
<dbReference type="PANTHER" id="PTHR32071">
    <property type="entry name" value="TRANSCRIPTIONAL REGULATORY PROTEIN"/>
    <property type="match status" value="1"/>
</dbReference>
<dbReference type="PROSITE" id="PS50045">
    <property type="entry name" value="SIGMA54_INTERACT_4"/>
    <property type="match status" value="1"/>
</dbReference>
<dbReference type="Pfam" id="PF00072">
    <property type="entry name" value="Response_reg"/>
    <property type="match status" value="1"/>
</dbReference>
<dbReference type="Pfam" id="PF00158">
    <property type="entry name" value="Sigma54_activat"/>
    <property type="match status" value="1"/>
</dbReference>
<keyword evidence="9" id="KW-1185">Reference proteome</keyword>
<dbReference type="PROSITE" id="PS00676">
    <property type="entry name" value="SIGMA54_INTERACT_2"/>
    <property type="match status" value="1"/>
</dbReference>
<dbReference type="Gene3D" id="1.10.8.60">
    <property type="match status" value="1"/>
</dbReference>
<evidence type="ECO:0000259" key="7">
    <source>
        <dbReference type="PROSITE" id="PS50110"/>
    </source>
</evidence>
<dbReference type="EMBL" id="VPFL01000006">
    <property type="protein sequence ID" value="TXF12478.1"/>
    <property type="molecule type" value="Genomic_DNA"/>
</dbReference>
<dbReference type="CDD" id="cd00009">
    <property type="entry name" value="AAA"/>
    <property type="match status" value="1"/>
</dbReference>
<dbReference type="Pfam" id="PF02954">
    <property type="entry name" value="HTH_8"/>
    <property type="match status" value="1"/>
</dbReference>
<dbReference type="InterPro" id="IPR001789">
    <property type="entry name" value="Sig_transdc_resp-reg_receiver"/>
</dbReference>
<dbReference type="InterPro" id="IPR027417">
    <property type="entry name" value="P-loop_NTPase"/>
</dbReference>
<dbReference type="Proteomes" id="UP000321201">
    <property type="component" value="Unassembled WGS sequence"/>
</dbReference>
<evidence type="ECO:0000256" key="3">
    <source>
        <dbReference type="ARBA" id="ARBA00023015"/>
    </source>
</evidence>
<dbReference type="SUPFAM" id="SSF52172">
    <property type="entry name" value="CheY-like"/>
    <property type="match status" value="1"/>
</dbReference>
<dbReference type="Gene3D" id="3.40.50.300">
    <property type="entry name" value="P-loop containing nucleotide triphosphate hydrolases"/>
    <property type="match status" value="1"/>
</dbReference>
<dbReference type="PROSITE" id="PS50110">
    <property type="entry name" value="RESPONSE_REGULATORY"/>
    <property type="match status" value="1"/>
</dbReference>
<dbReference type="InterPro" id="IPR058031">
    <property type="entry name" value="AAA_lid_NorR"/>
</dbReference>
<dbReference type="SMART" id="SM00382">
    <property type="entry name" value="AAA"/>
    <property type="match status" value="1"/>
</dbReference>
<dbReference type="AlphaFoldDB" id="A0A5C7EZF9"/>
<evidence type="ECO:0000256" key="5">
    <source>
        <dbReference type="PROSITE-ProRule" id="PRU00169"/>
    </source>
</evidence>
<dbReference type="Pfam" id="PF25601">
    <property type="entry name" value="AAA_lid_14"/>
    <property type="match status" value="1"/>
</dbReference>
<accession>A0A5C7EZF9</accession>
<dbReference type="GO" id="GO:0000160">
    <property type="term" value="P:phosphorelay signal transduction system"/>
    <property type="evidence" value="ECO:0007669"/>
    <property type="project" value="InterPro"/>
</dbReference>
<proteinExistence type="predicted"/>
<evidence type="ECO:0000259" key="6">
    <source>
        <dbReference type="PROSITE" id="PS50045"/>
    </source>
</evidence>
<dbReference type="GO" id="GO:0005524">
    <property type="term" value="F:ATP binding"/>
    <property type="evidence" value="ECO:0007669"/>
    <property type="project" value="UniProtKB-KW"/>
</dbReference>
<dbReference type="FunFam" id="3.40.50.300:FF:000006">
    <property type="entry name" value="DNA-binding transcriptional regulator NtrC"/>
    <property type="match status" value="1"/>
</dbReference>
<dbReference type="SMART" id="SM00448">
    <property type="entry name" value="REC"/>
    <property type="match status" value="1"/>
</dbReference>
<evidence type="ECO:0000256" key="1">
    <source>
        <dbReference type="ARBA" id="ARBA00022741"/>
    </source>
</evidence>
<protein>
    <submittedName>
        <fullName evidence="8">Sigma-54-dependent Fis family transcriptional regulator</fullName>
    </submittedName>
</protein>
<dbReference type="InterPro" id="IPR009057">
    <property type="entry name" value="Homeodomain-like_sf"/>
</dbReference>
<dbReference type="Gene3D" id="1.10.10.60">
    <property type="entry name" value="Homeodomain-like"/>
    <property type="match status" value="1"/>
</dbReference>
<name>A0A5C7EZF9_9PROT</name>
<evidence type="ECO:0000313" key="9">
    <source>
        <dbReference type="Proteomes" id="UP000321201"/>
    </source>
</evidence>
<dbReference type="InterPro" id="IPR025943">
    <property type="entry name" value="Sigma_54_int_dom_ATP-bd_2"/>
</dbReference>
<dbReference type="PANTHER" id="PTHR32071:SF91">
    <property type="entry name" value="TUNGSTATE-RESPONSIVE TWO COMPONENT SIGMA54-DEPENDENT SIGNAL TRANSDUCTION SYSTEM RESPONSE REGULATOR FIS FAMILY"/>
    <property type="match status" value="1"/>
</dbReference>
<dbReference type="PRINTS" id="PR01590">
    <property type="entry name" value="HTHFIS"/>
</dbReference>
<evidence type="ECO:0000313" key="8">
    <source>
        <dbReference type="EMBL" id="TXF12478.1"/>
    </source>
</evidence>
<keyword evidence="5" id="KW-0597">Phosphoprotein</keyword>
<dbReference type="InterPro" id="IPR002197">
    <property type="entry name" value="HTH_Fis"/>
</dbReference>
<feature type="domain" description="Sigma-54 factor interaction" evidence="6">
    <location>
        <begin position="167"/>
        <end position="396"/>
    </location>
</feature>
<dbReference type="GO" id="GO:0043565">
    <property type="term" value="F:sequence-specific DNA binding"/>
    <property type="evidence" value="ECO:0007669"/>
    <property type="project" value="InterPro"/>
</dbReference>
<keyword evidence="2" id="KW-0067">ATP-binding</keyword>
<keyword evidence="4" id="KW-0804">Transcription</keyword>
<dbReference type="OrthoDB" id="5287973at2"/>
<evidence type="ECO:0000256" key="4">
    <source>
        <dbReference type="ARBA" id="ARBA00023163"/>
    </source>
</evidence>
<dbReference type="SUPFAM" id="SSF52540">
    <property type="entry name" value="P-loop containing nucleoside triphosphate hydrolases"/>
    <property type="match status" value="1"/>
</dbReference>
<keyword evidence="1" id="KW-0547">Nucleotide-binding</keyword>
<dbReference type="Gene3D" id="3.40.50.2300">
    <property type="match status" value="1"/>
</dbReference>
<evidence type="ECO:0000256" key="2">
    <source>
        <dbReference type="ARBA" id="ARBA00022840"/>
    </source>
</evidence>
<dbReference type="InterPro" id="IPR003593">
    <property type="entry name" value="AAA+_ATPase"/>
</dbReference>
<keyword evidence="3" id="KW-0805">Transcription regulation</keyword>
<comment type="caution">
    <text evidence="8">The sequence shown here is derived from an EMBL/GenBank/DDBJ whole genome shotgun (WGS) entry which is preliminary data.</text>
</comment>
<dbReference type="InterPro" id="IPR011006">
    <property type="entry name" value="CheY-like_superfamily"/>
</dbReference>
<sequence>MAGSGRTRAAPPEVQRTPADTPWDQYAVLVVDDEEGMRNFISRALKNRGCGMVESAATAEEGAQLVERCHFDLVILDIALPGKAGVVWLKELRESGFHGEVILITAFADLETAIDALRAGASDFILKPFRIDQLLNSIQRCFDRARLARENFVLRREVRELAGLEDLLGQSAAAEELRRIIRRLAPLPTTVLIQGESGTGKEVAARALHKMSPRAQRPFVPVNCGAISPEIIESELFGHVKGAFTGATESRNGLFFYAQGGTLFLDEIGELPLPMQTKLLRVLEEKKIRPVGSEREIPVDVRIVAATNRNLAPEVAAGRFRQDLFYRLDVVNITIPPLRERPEDIPVLARHFMEELSARLGVPRVPLTPDIVEALVRYPWPGNARELRNLVERSLILGRVPLENLQAADRSRVWKGAPAPAVALEEVEKQHILSVLREVQGNKSEAARRLGISRKTLERKCALWKVS</sequence>
<dbReference type="InParanoid" id="A0A5C7EZF9"/>
<organism evidence="8 9">
    <name type="scientific">Pelomicrobium methylotrophicum</name>
    <dbReference type="NCBI Taxonomy" id="2602750"/>
    <lineage>
        <taxon>Bacteria</taxon>
        <taxon>Pseudomonadati</taxon>
        <taxon>Pseudomonadota</taxon>
        <taxon>Hydrogenophilia</taxon>
        <taxon>Hydrogenophilia incertae sedis</taxon>
        <taxon>Pelomicrobium</taxon>
    </lineage>
</organism>
<feature type="domain" description="Response regulatory" evidence="7">
    <location>
        <begin position="27"/>
        <end position="142"/>
    </location>
</feature>
<dbReference type="RefSeq" id="WP_147799346.1">
    <property type="nucleotide sequence ID" value="NZ_VPFL01000006.1"/>
</dbReference>
<dbReference type="InterPro" id="IPR002078">
    <property type="entry name" value="Sigma_54_int"/>
</dbReference>
<reference evidence="8 9" key="1">
    <citation type="submission" date="2019-08" db="EMBL/GenBank/DDBJ databases">
        <title>Pelomicrobium methylotrophicum gen. nov., sp. nov. a moderately thermophilic, facultatively anaerobic, lithoautotrophic and methylotrophic bacterium isolated from a terrestrial mud volcano.</title>
        <authorList>
            <person name="Slobodkina G.B."/>
            <person name="Merkel A.Y."/>
            <person name="Slobodkin A.I."/>
        </authorList>
    </citation>
    <scope>NUCLEOTIDE SEQUENCE [LARGE SCALE GENOMIC DNA]</scope>
    <source>
        <strain evidence="8 9">SM250</strain>
    </source>
</reference>
<dbReference type="SUPFAM" id="SSF46689">
    <property type="entry name" value="Homeodomain-like"/>
    <property type="match status" value="1"/>
</dbReference>
<dbReference type="GO" id="GO:0006355">
    <property type="term" value="P:regulation of DNA-templated transcription"/>
    <property type="evidence" value="ECO:0007669"/>
    <property type="project" value="InterPro"/>
</dbReference>
<feature type="modified residue" description="4-aspartylphosphate" evidence="5">
    <location>
        <position position="77"/>
    </location>
</feature>